<gene>
    <name evidence="2" type="ORF">GCL60_04970</name>
</gene>
<dbReference type="EMBL" id="WFLM01000002">
    <property type="protein sequence ID" value="KAB8039613.1"/>
    <property type="molecule type" value="Genomic_DNA"/>
</dbReference>
<dbReference type="OrthoDB" id="5288005at2"/>
<sequence length="340" mass="37134">MLSNLKSTLLISSFALFSLSAFADKSELFSVNGTIDAKIPLKIKNNNINSNYDVDALNGFKTIKLMSIQPTNAMIQKNRTAMAKLIQEGGERDYSNGITSFDNSFNAVDLGMNGVDVLDQGSHGTCVTFATTAALDAKLQLNDYIDQQCILALNKYLGNDYWNGADNATQVVDPLKKYGIIKKGNCFGDSYADPSQSISPSKYTTRSTKKFTNNLNYKYFGKADLDILKAALDNGNRVVIGTALADIKGNKVSVNGFDVKVDDGDFNQGGLWACKQPGDNTNYCPEKPDAGHEVIVTGYDDGQKLLKIRNSWSSDAGDNGNFYMTYAFFNAMAMDQTVIK</sequence>
<dbReference type="InterPro" id="IPR038765">
    <property type="entry name" value="Papain-like_cys_pep_sf"/>
</dbReference>
<dbReference type="Gene3D" id="3.90.70.10">
    <property type="entry name" value="Cysteine proteinases"/>
    <property type="match status" value="1"/>
</dbReference>
<feature type="chain" id="PRO_5026857326" evidence="1">
    <location>
        <begin position="24"/>
        <end position="340"/>
    </location>
</feature>
<name>A0A6N6VTV1_9BACT</name>
<keyword evidence="3" id="KW-1185">Reference proteome</keyword>
<organism evidence="2 3">
    <name type="scientific">Silvanigrella paludirubra</name>
    <dbReference type="NCBI Taxonomy" id="2499159"/>
    <lineage>
        <taxon>Bacteria</taxon>
        <taxon>Pseudomonadati</taxon>
        <taxon>Bdellovibrionota</taxon>
        <taxon>Oligoflexia</taxon>
        <taxon>Silvanigrellales</taxon>
        <taxon>Silvanigrellaceae</taxon>
        <taxon>Silvanigrella</taxon>
    </lineage>
</organism>
<evidence type="ECO:0000313" key="3">
    <source>
        <dbReference type="Proteomes" id="UP000437748"/>
    </source>
</evidence>
<dbReference type="SUPFAM" id="SSF54001">
    <property type="entry name" value="Cysteine proteinases"/>
    <property type="match status" value="1"/>
</dbReference>
<dbReference type="RefSeq" id="WP_153418923.1">
    <property type="nucleotide sequence ID" value="NZ_WFLM01000002.1"/>
</dbReference>
<protein>
    <submittedName>
        <fullName evidence="2">Uncharacterized protein</fullName>
    </submittedName>
</protein>
<proteinExistence type="predicted"/>
<reference evidence="2 3" key="1">
    <citation type="submission" date="2019-10" db="EMBL/GenBank/DDBJ databases">
        <title>New species of Slilvanegrellaceae.</title>
        <authorList>
            <person name="Pitt A."/>
            <person name="Hahn M.W."/>
        </authorList>
    </citation>
    <scope>NUCLEOTIDE SEQUENCE [LARGE SCALE GENOMIC DNA]</scope>
    <source>
        <strain evidence="2 3">SP-Ram-0.45-NSY-1</strain>
    </source>
</reference>
<evidence type="ECO:0000256" key="1">
    <source>
        <dbReference type="SAM" id="SignalP"/>
    </source>
</evidence>
<feature type="signal peptide" evidence="1">
    <location>
        <begin position="1"/>
        <end position="23"/>
    </location>
</feature>
<dbReference type="AlphaFoldDB" id="A0A6N6VTV1"/>
<accession>A0A6N6VTV1</accession>
<keyword evidence="1" id="KW-0732">Signal</keyword>
<dbReference type="Proteomes" id="UP000437748">
    <property type="component" value="Unassembled WGS sequence"/>
</dbReference>
<dbReference type="CDD" id="cd02619">
    <property type="entry name" value="Peptidase_C1"/>
    <property type="match status" value="1"/>
</dbReference>
<evidence type="ECO:0000313" key="2">
    <source>
        <dbReference type="EMBL" id="KAB8039613.1"/>
    </source>
</evidence>
<comment type="caution">
    <text evidence="2">The sequence shown here is derived from an EMBL/GenBank/DDBJ whole genome shotgun (WGS) entry which is preliminary data.</text>
</comment>